<organism evidence="4 5">
    <name type="scientific">Lachnoclostridium phytofermentans</name>
    <dbReference type="NCBI Taxonomy" id="66219"/>
    <lineage>
        <taxon>Bacteria</taxon>
        <taxon>Bacillati</taxon>
        <taxon>Bacillota</taxon>
        <taxon>Clostridia</taxon>
        <taxon>Lachnospirales</taxon>
        <taxon>Lachnospiraceae</taxon>
    </lineage>
</organism>
<dbReference type="AlphaFoldDB" id="A0A3D2XCR9"/>
<dbReference type="Gene3D" id="1.10.10.10">
    <property type="entry name" value="Winged helix-like DNA-binding domain superfamily/Winged helix DNA-binding domain"/>
    <property type="match status" value="1"/>
</dbReference>
<gene>
    <name evidence="4" type="ORF">DHW61_18215</name>
</gene>
<evidence type="ECO:0000256" key="2">
    <source>
        <dbReference type="ARBA" id="ARBA00024764"/>
    </source>
</evidence>
<name>A0A3D2XCR9_9FIRM</name>
<accession>A0A3D2XCR9</accession>
<evidence type="ECO:0000256" key="3">
    <source>
        <dbReference type="HAMAP-Rule" id="MF_00245"/>
    </source>
</evidence>
<dbReference type="HAMAP" id="MF_00245">
    <property type="entry name" value="UPF0122"/>
    <property type="match status" value="1"/>
</dbReference>
<dbReference type="SUPFAM" id="SSF88659">
    <property type="entry name" value="Sigma3 and sigma4 domains of RNA polymerase sigma factors"/>
    <property type="match status" value="1"/>
</dbReference>
<dbReference type="PANTHER" id="PTHR40083:SF1">
    <property type="entry name" value="UPF0122 PROTEIN YLXM"/>
    <property type="match status" value="1"/>
</dbReference>
<dbReference type="InterPro" id="IPR036388">
    <property type="entry name" value="WH-like_DNA-bd_sf"/>
</dbReference>
<dbReference type="PANTHER" id="PTHR40083">
    <property type="entry name" value="UPF0122 PROTEIN CBO2450/CLC_2298"/>
    <property type="match status" value="1"/>
</dbReference>
<reference evidence="4 5" key="1">
    <citation type="journal article" date="2018" name="Nat. Biotechnol.">
        <title>A standardized bacterial taxonomy based on genome phylogeny substantially revises the tree of life.</title>
        <authorList>
            <person name="Parks D.H."/>
            <person name="Chuvochina M."/>
            <person name="Waite D.W."/>
            <person name="Rinke C."/>
            <person name="Skarshewski A."/>
            <person name="Chaumeil P.A."/>
            <person name="Hugenholtz P."/>
        </authorList>
    </citation>
    <scope>NUCLEOTIDE SEQUENCE [LARGE SCALE GENOMIC DNA]</scope>
    <source>
        <strain evidence="4">UBA11728</strain>
    </source>
</reference>
<evidence type="ECO:0000313" key="4">
    <source>
        <dbReference type="EMBL" id="HCL04315.1"/>
    </source>
</evidence>
<sequence length="126" mass="14811">MVLENSKREDDRLQEVVTLSMLFDFYGELLGDHKKQIFSDYILNDYSLSEIADDTGLSRQGVHDIIKRCTKKLKEYEEKLRLVEKFNSTKQKVNQIKRISEEIKQTKDLSKINIVEQLSDDILNDL</sequence>
<comment type="function">
    <text evidence="2 3">Might take part in the signal recognition particle (SRP) pathway. This is inferred from the conservation of its genetic proximity to ftsY/ffh. May be a regulatory protein.</text>
</comment>
<dbReference type="Proteomes" id="UP000262969">
    <property type="component" value="Unassembled WGS sequence"/>
</dbReference>
<dbReference type="InterPro" id="IPR013324">
    <property type="entry name" value="RNA_pol_sigma_r3/r4-like"/>
</dbReference>
<dbReference type="InterPro" id="IPR054831">
    <property type="entry name" value="UPF0122_fam_protein"/>
</dbReference>
<dbReference type="EMBL" id="DPVV01000597">
    <property type="protein sequence ID" value="HCL04315.1"/>
    <property type="molecule type" value="Genomic_DNA"/>
</dbReference>
<dbReference type="GO" id="GO:0003677">
    <property type="term" value="F:DNA binding"/>
    <property type="evidence" value="ECO:0007669"/>
    <property type="project" value="UniProtKB-KW"/>
</dbReference>
<comment type="similarity">
    <text evidence="1 3">Belongs to the UPF0122 family.</text>
</comment>
<evidence type="ECO:0000256" key="1">
    <source>
        <dbReference type="ARBA" id="ARBA00008720"/>
    </source>
</evidence>
<protein>
    <recommendedName>
        <fullName evidence="3">UPF0122 protein DHW61_18215</fullName>
    </recommendedName>
</protein>
<keyword evidence="4" id="KW-0238">DNA-binding</keyword>
<dbReference type="NCBIfam" id="NF045758">
    <property type="entry name" value="YlxM"/>
    <property type="match status" value="1"/>
</dbReference>
<dbReference type="Pfam" id="PF04297">
    <property type="entry name" value="UPF0122"/>
    <property type="match status" value="1"/>
</dbReference>
<comment type="caution">
    <text evidence="4">The sequence shown here is derived from an EMBL/GenBank/DDBJ whole genome shotgun (WGS) entry which is preliminary data.</text>
</comment>
<evidence type="ECO:0000313" key="5">
    <source>
        <dbReference type="Proteomes" id="UP000262969"/>
    </source>
</evidence>
<proteinExistence type="inferred from homology"/>
<dbReference type="InterPro" id="IPR007394">
    <property type="entry name" value="UPF0122"/>
</dbReference>